<feature type="compositionally biased region" description="Basic and acidic residues" evidence="2">
    <location>
        <begin position="739"/>
        <end position="795"/>
    </location>
</feature>
<feature type="compositionally biased region" description="Low complexity" evidence="2">
    <location>
        <begin position="1151"/>
        <end position="1161"/>
    </location>
</feature>
<feature type="compositionally biased region" description="Basic and acidic residues" evidence="2">
    <location>
        <begin position="1022"/>
        <end position="1031"/>
    </location>
</feature>
<evidence type="ECO:0000313" key="4">
    <source>
        <dbReference type="EMBL" id="KAK2839016.1"/>
    </source>
</evidence>
<name>A0AA88MND2_TACVA</name>
<feature type="compositionally biased region" description="Low complexity" evidence="2">
    <location>
        <begin position="1204"/>
        <end position="1213"/>
    </location>
</feature>
<dbReference type="InterPro" id="IPR000195">
    <property type="entry name" value="Rab-GAP-TBC_dom"/>
</dbReference>
<dbReference type="SUPFAM" id="SSF47923">
    <property type="entry name" value="Ypt/Rab-GAP domain of gyp1p"/>
    <property type="match status" value="2"/>
</dbReference>
<proteinExistence type="predicted"/>
<dbReference type="FunFam" id="1.10.8.270:FF:000007">
    <property type="entry name" value="TBC1 domain family member 10A"/>
    <property type="match status" value="1"/>
</dbReference>
<evidence type="ECO:0000256" key="1">
    <source>
        <dbReference type="ARBA" id="ARBA00022468"/>
    </source>
</evidence>
<comment type="caution">
    <text evidence="4">The sequence shown here is derived from an EMBL/GenBank/DDBJ whole genome shotgun (WGS) entry which is preliminary data.</text>
</comment>
<accession>A0AA88MND2</accession>
<dbReference type="Pfam" id="PF00566">
    <property type="entry name" value="RabGAP-TBC"/>
    <property type="match status" value="1"/>
</dbReference>
<keyword evidence="5" id="KW-1185">Reference proteome</keyword>
<feature type="domain" description="Rab-GAP TBC" evidence="3">
    <location>
        <begin position="78"/>
        <end position="266"/>
    </location>
</feature>
<dbReference type="SMART" id="SM00164">
    <property type="entry name" value="TBC"/>
    <property type="match status" value="1"/>
</dbReference>
<feature type="region of interest" description="Disordered" evidence="2">
    <location>
        <begin position="1"/>
        <end position="23"/>
    </location>
</feature>
<dbReference type="Gene3D" id="1.10.10.750">
    <property type="entry name" value="Ypt/Rab-GAP domain of gyp1p, domain 1"/>
    <property type="match status" value="1"/>
</dbReference>
<feature type="compositionally biased region" description="Low complexity" evidence="2">
    <location>
        <begin position="1133"/>
        <end position="1144"/>
    </location>
</feature>
<feature type="region of interest" description="Disordered" evidence="2">
    <location>
        <begin position="912"/>
        <end position="1332"/>
    </location>
</feature>
<feature type="compositionally biased region" description="Basic and acidic residues" evidence="2">
    <location>
        <begin position="1073"/>
        <end position="1086"/>
    </location>
</feature>
<feature type="compositionally biased region" description="Basic and acidic residues" evidence="2">
    <location>
        <begin position="1103"/>
        <end position="1113"/>
    </location>
</feature>
<feature type="compositionally biased region" description="Basic and acidic residues" evidence="2">
    <location>
        <begin position="676"/>
        <end position="694"/>
    </location>
</feature>
<feature type="compositionally biased region" description="Basic and acidic residues" evidence="2">
    <location>
        <begin position="1263"/>
        <end position="1290"/>
    </location>
</feature>
<dbReference type="EMBL" id="JAVHJS010000013">
    <property type="protein sequence ID" value="KAK2839016.1"/>
    <property type="molecule type" value="Genomic_DNA"/>
</dbReference>
<feature type="compositionally biased region" description="Basic and acidic residues" evidence="2">
    <location>
        <begin position="887"/>
        <end position="898"/>
    </location>
</feature>
<dbReference type="PROSITE" id="PS50086">
    <property type="entry name" value="TBC_RABGAP"/>
    <property type="match status" value="1"/>
</dbReference>
<feature type="compositionally biased region" description="Basic and acidic residues" evidence="2">
    <location>
        <begin position="927"/>
        <end position="942"/>
    </location>
</feature>
<dbReference type="InterPro" id="IPR035969">
    <property type="entry name" value="Rab-GAP_TBC_sf"/>
</dbReference>
<dbReference type="FunFam" id="1.10.10.750:FF:000001">
    <property type="entry name" value="TBC1 domain family member 10A"/>
    <property type="match status" value="1"/>
</dbReference>
<organism evidence="4 5">
    <name type="scientific">Tachysurus vachellii</name>
    <name type="common">Darkbarbel catfish</name>
    <name type="synonym">Pelteobagrus vachellii</name>
    <dbReference type="NCBI Taxonomy" id="175792"/>
    <lineage>
        <taxon>Eukaryota</taxon>
        <taxon>Metazoa</taxon>
        <taxon>Chordata</taxon>
        <taxon>Craniata</taxon>
        <taxon>Vertebrata</taxon>
        <taxon>Euteleostomi</taxon>
        <taxon>Actinopterygii</taxon>
        <taxon>Neopterygii</taxon>
        <taxon>Teleostei</taxon>
        <taxon>Ostariophysi</taxon>
        <taxon>Siluriformes</taxon>
        <taxon>Bagridae</taxon>
        <taxon>Tachysurus</taxon>
    </lineage>
</organism>
<feature type="compositionally biased region" description="Acidic residues" evidence="2">
    <location>
        <begin position="698"/>
        <end position="708"/>
    </location>
</feature>
<feature type="compositionally biased region" description="Basic and acidic residues" evidence="2">
    <location>
        <begin position="533"/>
        <end position="568"/>
    </location>
</feature>
<feature type="compositionally biased region" description="Polar residues" evidence="2">
    <location>
        <begin position="1008"/>
        <end position="1020"/>
    </location>
</feature>
<dbReference type="InterPro" id="IPR050302">
    <property type="entry name" value="Rab_GAP_TBC_domain"/>
</dbReference>
<dbReference type="GO" id="GO:0031267">
    <property type="term" value="F:small GTPase binding"/>
    <property type="evidence" value="ECO:0007669"/>
    <property type="project" value="TreeGrafter"/>
</dbReference>
<feature type="region of interest" description="Disordered" evidence="2">
    <location>
        <begin position="490"/>
        <end position="898"/>
    </location>
</feature>
<evidence type="ECO:0000256" key="2">
    <source>
        <dbReference type="SAM" id="MobiDB-lite"/>
    </source>
</evidence>
<protein>
    <recommendedName>
        <fullName evidence="3">Rab-GAP TBC domain-containing protein</fullName>
    </recommendedName>
</protein>
<feature type="compositionally biased region" description="Basic and acidic residues" evidence="2">
    <location>
        <begin position="982"/>
        <end position="1005"/>
    </location>
</feature>
<evidence type="ECO:0000259" key="3">
    <source>
        <dbReference type="PROSITE" id="PS50086"/>
    </source>
</evidence>
<feature type="compositionally biased region" description="Basic and acidic residues" evidence="2">
    <location>
        <begin position="587"/>
        <end position="604"/>
    </location>
</feature>
<feature type="compositionally biased region" description="Basic and acidic residues" evidence="2">
    <location>
        <begin position="371"/>
        <end position="380"/>
    </location>
</feature>
<dbReference type="Gene3D" id="1.10.472.80">
    <property type="entry name" value="Ypt/Rab-GAP domain of gyp1p, domain 3"/>
    <property type="match status" value="1"/>
</dbReference>
<dbReference type="PANTHER" id="PTHR47219">
    <property type="entry name" value="RAB GTPASE-ACTIVATING PROTEIN 1-LIKE"/>
    <property type="match status" value="1"/>
</dbReference>
<feature type="compositionally biased region" description="Basic and acidic residues" evidence="2">
    <location>
        <begin position="1"/>
        <end position="11"/>
    </location>
</feature>
<feature type="compositionally biased region" description="Basic and acidic residues" evidence="2">
    <location>
        <begin position="836"/>
        <end position="854"/>
    </location>
</feature>
<feature type="compositionally biased region" description="Basic and acidic residues" evidence="2">
    <location>
        <begin position="1303"/>
        <end position="1312"/>
    </location>
</feature>
<evidence type="ECO:0000313" key="5">
    <source>
        <dbReference type="Proteomes" id="UP001187315"/>
    </source>
</evidence>
<dbReference type="GO" id="GO:0005096">
    <property type="term" value="F:GTPase activator activity"/>
    <property type="evidence" value="ECO:0007669"/>
    <property type="project" value="UniProtKB-KW"/>
</dbReference>
<dbReference type="Proteomes" id="UP001187315">
    <property type="component" value="Unassembled WGS sequence"/>
</dbReference>
<feature type="compositionally biased region" description="Polar residues" evidence="2">
    <location>
        <begin position="1049"/>
        <end position="1069"/>
    </location>
</feature>
<dbReference type="Gene3D" id="1.10.8.270">
    <property type="entry name" value="putative rabgap domain of human tbc1 domain family member 14 like domains"/>
    <property type="match status" value="1"/>
</dbReference>
<reference evidence="4" key="1">
    <citation type="submission" date="2023-08" db="EMBL/GenBank/DDBJ databases">
        <title>Pelteobagrus vachellii genome.</title>
        <authorList>
            <person name="Liu H."/>
        </authorList>
    </citation>
    <scope>NUCLEOTIDE SEQUENCE</scope>
    <source>
        <strain evidence="4">PRFRI_2022a</strain>
        <tissue evidence="4">Muscle</tissue>
    </source>
</reference>
<keyword evidence="1" id="KW-0343">GTPase activation</keyword>
<feature type="compositionally biased region" description="Basic and acidic residues" evidence="2">
    <location>
        <begin position="506"/>
        <end position="524"/>
    </location>
</feature>
<dbReference type="GO" id="GO:0005886">
    <property type="term" value="C:plasma membrane"/>
    <property type="evidence" value="ECO:0007669"/>
    <property type="project" value="UniProtKB-ARBA"/>
</dbReference>
<gene>
    <name evidence="4" type="ORF">Q7C36_013830</name>
</gene>
<feature type="compositionally biased region" description="Basic and acidic residues" evidence="2">
    <location>
        <begin position="634"/>
        <end position="666"/>
    </location>
</feature>
<feature type="region of interest" description="Disordered" evidence="2">
    <location>
        <begin position="371"/>
        <end position="391"/>
    </location>
</feature>
<dbReference type="PANTHER" id="PTHR47219:SF4">
    <property type="entry name" value="TBC1 DOMAIN FAMILY MEMBER 10A"/>
    <property type="match status" value="1"/>
</dbReference>
<sequence>MSLRSDQREDGENTSGSSEAKTDRYGFLLVNGDTNNDSDDLSPELVRHREMKWINLMSQWDQVMEKKHSKIKAQCQKGIPASVRCKCWPLLCGATQRKENNKDLYNTLESSPGQQSWIDVIKRDTDRQFPFHEMFQSKDGHGQQGLLQVLKAYTQFRPDEGYCQAQGPVAAVLLMHMPMEEAFWCLVQISEHYLPGYYSPLLEGVLFDAAVLFGVLKRTCPAAYKHMQRQGVEPLMFATDWLMCLYSRHLPFNTLLRVWDLFFCNGVRVLFQVAVVLVRRCLGEARQRKECEGQMETLERLRSVKGLVQHEQADVFIQEVCSVPLSLGELQRQTEKELQKWRKERPGSTFDPRDRCQGYYMIWEKGKERVKENEKKERQSKNLKVPVMRSHSSLSPAILRKKWRKRESKTETEEWEGRGFMKQCSDDEEKRRASVCGVAGELMAKTQKTPPEFSKHLQIECNTTVNKQCTSAMETQLDSELSDRNDTVFEEDENDVVVIAVPSHTDTGDHEEERKLPNSLKEDDLLTATSQQETEKQHGTEAWQDEEKKEQTPRDNQDEEILTHRDQQEPETQQEESQPSQLEEVEDARNKPEQEPQEIKNKQEEETEIKTCNPEEKVHLKINTQEDDVEVQENTDKQEKPEQENGTKSKREGKMRMDSSKNKQEIETNSQEQEEEIHLGSTKEEAIQLGKEKQTISSEEEVEIEEEKEIQTKSNEQEVEIQEDKGIMTNSSVQEEEIKEEKEIQANSSEHEVEIKEEKEIQANSSEHEVEIKEEKEIQANSSEHEVEIKEEKEIQVNSSEQEVEIEEEKEIQAESSEQEVEIEEEKGIMANSNVQEEKVEKEKEIQANSSEREVEIEEEKEIQANSSEHEVEIEEEKEIQVNSSTHEVEIEKEKEIHAKSCKQEMEIMEGKGINVNNSEQEVEIENGDKQAHSANEEEKLKISLIHTQDELQQQEDSTQKIEVGQIVEMEEEMHSNVQTPEDQKDAEDRAPSVQEEEGHVKDECCGNGSNKNVENTQQELEGERQNEARISDAPAEEIEGNVTDGEKGSSNSLTVDQAESETLVSSPCVQLERVKEHSGESETSRNSDWTQDENTEVNKMSTPEHVEPDRTSVSRNPEPLQPNKKEEEVEIEVNIPSNSNPQLRLRRSSSSHTSYPTILSGDTFRDPQQSIKRDSCPRTTEEEESDIAQPTQTQCSKQEDSQKPQTQSQSKSNKPKRKGLFQRLRADTPSKSTIPKIVIQDFSEAEEKMSSKERRRRRRMQERKEKEEDKERKKLEKELEKEKERERKKTQTRGKSFQALSRKHDDNEIFSERSGSPAVGRKRTSFSESYF</sequence>
<feature type="compositionally biased region" description="Basic and acidic residues" evidence="2">
    <location>
        <begin position="1172"/>
        <end position="1181"/>
    </location>
</feature>
<dbReference type="FunFam" id="1.10.472.80:FF:000008">
    <property type="entry name" value="TBC1 domain family member 10A"/>
    <property type="match status" value="1"/>
</dbReference>